<sequence>MEQSESKKEANKSWRWAVLIIGKKVILLGVGNAMGWLTFAPVPTATVLYFGITTNQVDLFSMIYMGVGLPAGFFAIWISDGIGFRKATWITIVFYFVGASLRVGSVAFIEFDENNEFLPCEKCFPVALIGTALMGTSQAFVGVLPTLMASRWFEDKERLLANSLASLSICIGLMLASIAAPLITKGPEDLFLESIWFALPVLAAIPIAFFIPSDGILPCPKTIPFFNRLRHLASEGGWEFSAAVLLGAIRIGHNSMVQSLIVQLLCPAGYSNIFSSTICATLIIGPGVAFSMFLTRMIGGSEHHALTAKICAFVSIASNVAFSFAIKNSGQEILIASLCVIYGMSTLVLLPLSCEMAAETAYPVGGGTAGGLVCSLGEIIGPIFIYLSGLVPTGFTPEGSSCFEDQGQDLTNFMLILDGCCLFLLIIFAIRYKCSFKRRKAMEETKAQTALLE</sequence>
<dbReference type="SUPFAM" id="SSF103473">
    <property type="entry name" value="MFS general substrate transporter"/>
    <property type="match status" value="1"/>
</dbReference>
<evidence type="ECO:0000256" key="5">
    <source>
        <dbReference type="SAM" id="Phobius"/>
    </source>
</evidence>
<feature type="transmembrane region" description="Helical" evidence="5">
    <location>
        <begin position="89"/>
        <end position="109"/>
    </location>
</feature>
<feature type="transmembrane region" description="Helical" evidence="5">
    <location>
        <begin position="413"/>
        <end position="432"/>
    </location>
</feature>
<dbReference type="EMBL" id="FN653030">
    <property type="protein sequence ID" value="CBY18977.1"/>
    <property type="molecule type" value="Genomic_DNA"/>
</dbReference>
<dbReference type="InParanoid" id="E4X948"/>
<evidence type="ECO:0000313" key="6">
    <source>
        <dbReference type="EMBL" id="CBY18977.1"/>
    </source>
</evidence>
<dbReference type="OrthoDB" id="422206at2759"/>
<dbReference type="PANTHER" id="PTHR10924:SF6">
    <property type="entry name" value="SOLUTE CARRIER FAMILY 49 MEMBER A3"/>
    <property type="match status" value="1"/>
</dbReference>
<dbReference type="InterPro" id="IPR036259">
    <property type="entry name" value="MFS_trans_sf"/>
</dbReference>
<feature type="transmembrane region" description="Helical" evidence="5">
    <location>
        <begin position="59"/>
        <end position="77"/>
    </location>
</feature>
<proteinExistence type="predicted"/>
<dbReference type="AlphaFoldDB" id="E4X948"/>
<protein>
    <recommendedName>
        <fullName evidence="8">Major facilitator superfamily (MFS) profile domain-containing protein</fullName>
    </recommendedName>
</protein>
<gene>
    <name evidence="6" type="ORF">GSOID_T00004395001</name>
</gene>
<dbReference type="InterPro" id="IPR049680">
    <property type="entry name" value="FLVCR1-2_SLC49-like"/>
</dbReference>
<feature type="transmembrane region" description="Helical" evidence="5">
    <location>
        <begin position="159"/>
        <end position="183"/>
    </location>
</feature>
<name>E4X948_OIKDI</name>
<dbReference type="GO" id="GO:0016020">
    <property type="term" value="C:membrane"/>
    <property type="evidence" value="ECO:0007669"/>
    <property type="project" value="UniProtKB-SubCell"/>
</dbReference>
<feature type="transmembrane region" description="Helical" evidence="5">
    <location>
        <begin position="124"/>
        <end position="147"/>
    </location>
</feature>
<organism evidence="6">
    <name type="scientific">Oikopleura dioica</name>
    <name type="common">Tunicate</name>
    <dbReference type="NCBI Taxonomy" id="34765"/>
    <lineage>
        <taxon>Eukaryota</taxon>
        <taxon>Metazoa</taxon>
        <taxon>Chordata</taxon>
        <taxon>Tunicata</taxon>
        <taxon>Appendicularia</taxon>
        <taxon>Copelata</taxon>
        <taxon>Oikopleuridae</taxon>
        <taxon>Oikopleura</taxon>
    </lineage>
</organism>
<evidence type="ECO:0000256" key="4">
    <source>
        <dbReference type="ARBA" id="ARBA00023136"/>
    </source>
</evidence>
<feature type="transmembrane region" description="Helical" evidence="5">
    <location>
        <begin position="306"/>
        <end position="327"/>
    </location>
</feature>
<evidence type="ECO:0000313" key="7">
    <source>
        <dbReference type="Proteomes" id="UP000001307"/>
    </source>
</evidence>
<reference evidence="6" key="1">
    <citation type="journal article" date="2010" name="Science">
        <title>Plasticity of animal genome architecture unmasked by rapid evolution of a pelagic tunicate.</title>
        <authorList>
            <person name="Denoeud F."/>
            <person name="Henriet S."/>
            <person name="Mungpakdee S."/>
            <person name="Aury J.M."/>
            <person name="Da Silva C."/>
            <person name="Brinkmann H."/>
            <person name="Mikhaleva J."/>
            <person name="Olsen L.C."/>
            <person name="Jubin C."/>
            <person name="Canestro C."/>
            <person name="Bouquet J.M."/>
            <person name="Danks G."/>
            <person name="Poulain J."/>
            <person name="Campsteijn C."/>
            <person name="Adamski M."/>
            <person name="Cross I."/>
            <person name="Yadetie F."/>
            <person name="Muffato M."/>
            <person name="Louis A."/>
            <person name="Butcher S."/>
            <person name="Tsagkogeorga G."/>
            <person name="Konrad A."/>
            <person name="Singh S."/>
            <person name="Jensen M.F."/>
            <person name="Cong E.H."/>
            <person name="Eikeseth-Otteraa H."/>
            <person name="Noel B."/>
            <person name="Anthouard V."/>
            <person name="Porcel B.M."/>
            <person name="Kachouri-Lafond R."/>
            <person name="Nishino A."/>
            <person name="Ugolini M."/>
            <person name="Chourrout P."/>
            <person name="Nishida H."/>
            <person name="Aasland R."/>
            <person name="Huzurbazar S."/>
            <person name="Westhof E."/>
            <person name="Delsuc F."/>
            <person name="Lehrach H."/>
            <person name="Reinhardt R."/>
            <person name="Weissenbach J."/>
            <person name="Roy S.W."/>
            <person name="Artiguenave F."/>
            <person name="Postlethwait J.H."/>
            <person name="Manak J.R."/>
            <person name="Thompson E.M."/>
            <person name="Jaillon O."/>
            <person name="Du Pasquier L."/>
            <person name="Boudinot P."/>
            <person name="Liberles D.A."/>
            <person name="Volff J.N."/>
            <person name="Philippe H."/>
            <person name="Lenhard B."/>
            <person name="Roest Crollius H."/>
            <person name="Wincker P."/>
            <person name="Chourrout D."/>
        </authorList>
    </citation>
    <scope>NUCLEOTIDE SEQUENCE [LARGE SCALE GENOMIC DNA]</scope>
</reference>
<dbReference type="Proteomes" id="UP000001307">
    <property type="component" value="Unassembled WGS sequence"/>
</dbReference>
<accession>E4X948</accession>
<feature type="transmembrane region" description="Helical" evidence="5">
    <location>
        <begin position="195"/>
        <end position="217"/>
    </location>
</feature>
<dbReference type="Gene3D" id="1.20.1250.20">
    <property type="entry name" value="MFS general substrate transporter like domains"/>
    <property type="match status" value="1"/>
</dbReference>
<keyword evidence="3 5" id="KW-1133">Transmembrane helix</keyword>
<dbReference type="PANTHER" id="PTHR10924">
    <property type="entry name" value="MAJOR FACILITATOR SUPERFAMILY PROTEIN-RELATED"/>
    <property type="match status" value="1"/>
</dbReference>
<feature type="transmembrane region" description="Helical" evidence="5">
    <location>
        <begin position="273"/>
        <end position="294"/>
    </location>
</feature>
<evidence type="ECO:0000256" key="1">
    <source>
        <dbReference type="ARBA" id="ARBA00004141"/>
    </source>
</evidence>
<keyword evidence="4 5" id="KW-0472">Membrane</keyword>
<evidence type="ECO:0000256" key="2">
    <source>
        <dbReference type="ARBA" id="ARBA00022692"/>
    </source>
</evidence>
<evidence type="ECO:0000256" key="3">
    <source>
        <dbReference type="ARBA" id="ARBA00022989"/>
    </source>
</evidence>
<feature type="transmembrane region" description="Helical" evidence="5">
    <location>
        <begin position="16"/>
        <end position="39"/>
    </location>
</feature>
<evidence type="ECO:0008006" key="8">
    <source>
        <dbReference type="Google" id="ProtNLM"/>
    </source>
</evidence>
<comment type="subcellular location">
    <subcellularLocation>
        <location evidence="1">Membrane</location>
        <topology evidence="1">Multi-pass membrane protein</topology>
    </subcellularLocation>
</comment>
<feature type="transmembrane region" description="Helical" evidence="5">
    <location>
        <begin position="333"/>
        <end position="352"/>
    </location>
</feature>
<keyword evidence="7" id="KW-1185">Reference proteome</keyword>
<keyword evidence="2 5" id="KW-0812">Transmembrane</keyword>